<dbReference type="InterPro" id="IPR001394">
    <property type="entry name" value="Peptidase_C19_UCH"/>
</dbReference>
<keyword evidence="5" id="KW-1185">Reference proteome</keyword>
<evidence type="ECO:0000313" key="5">
    <source>
        <dbReference type="Proteomes" id="UP001283341"/>
    </source>
</evidence>
<evidence type="ECO:0000259" key="3">
    <source>
        <dbReference type="PROSITE" id="PS50235"/>
    </source>
</evidence>
<dbReference type="GO" id="GO:0005634">
    <property type="term" value="C:nucleus"/>
    <property type="evidence" value="ECO:0007669"/>
    <property type="project" value="TreeGrafter"/>
</dbReference>
<dbReference type="EMBL" id="JAUEDM010000005">
    <property type="protein sequence ID" value="KAK3316087.1"/>
    <property type="molecule type" value="Genomic_DNA"/>
</dbReference>
<dbReference type="PROSITE" id="PS50235">
    <property type="entry name" value="USP_3"/>
    <property type="match status" value="1"/>
</dbReference>
<dbReference type="GO" id="GO:0004843">
    <property type="term" value="F:cysteine-type deubiquitinase activity"/>
    <property type="evidence" value="ECO:0007669"/>
    <property type="project" value="InterPro"/>
</dbReference>
<dbReference type="PROSITE" id="PS50206">
    <property type="entry name" value="RHODANESE_3"/>
    <property type="match status" value="1"/>
</dbReference>
<dbReference type="Gene3D" id="3.90.70.10">
    <property type="entry name" value="Cysteine proteinases"/>
    <property type="match status" value="1"/>
</dbReference>
<reference evidence="4" key="1">
    <citation type="journal article" date="2023" name="Mol. Phylogenet. Evol.">
        <title>Genome-scale phylogeny and comparative genomics of the fungal order Sordariales.</title>
        <authorList>
            <person name="Hensen N."/>
            <person name="Bonometti L."/>
            <person name="Westerberg I."/>
            <person name="Brannstrom I.O."/>
            <person name="Guillou S."/>
            <person name="Cros-Aarteil S."/>
            <person name="Calhoun S."/>
            <person name="Haridas S."/>
            <person name="Kuo A."/>
            <person name="Mondo S."/>
            <person name="Pangilinan J."/>
            <person name="Riley R."/>
            <person name="LaButti K."/>
            <person name="Andreopoulos B."/>
            <person name="Lipzen A."/>
            <person name="Chen C."/>
            <person name="Yan M."/>
            <person name="Daum C."/>
            <person name="Ng V."/>
            <person name="Clum A."/>
            <person name="Steindorff A."/>
            <person name="Ohm R.A."/>
            <person name="Martin F."/>
            <person name="Silar P."/>
            <person name="Natvig D.O."/>
            <person name="Lalanne C."/>
            <person name="Gautier V."/>
            <person name="Ament-Velasquez S.L."/>
            <person name="Kruys A."/>
            <person name="Hutchinson M.I."/>
            <person name="Powell A.J."/>
            <person name="Barry K."/>
            <person name="Miller A.N."/>
            <person name="Grigoriev I.V."/>
            <person name="Debuchy R."/>
            <person name="Gladieux P."/>
            <person name="Hiltunen Thoren M."/>
            <person name="Johannesson H."/>
        </authorList>
    </citation>
    <scope>NUCLEOTIDE SEQUENCE</scope>
    <source>
        <strain evidence="4">CBS 118394</strain>
    </source>
</reference>
<feature type="domain" description="Rhodanese" evidence="2">
    <location>
        <begin position="419"/>
        <end position="544"/>
    </location>
</feature>
<evidence type="ECO:0008006" key="6">
    <source>
        <dbReference type="Google" id="ProtNLM"/>
    </source>
</evidence>
<evidence type="ECO:0000259" key="2">
    <source>
        <dbReference type="PROSITE" id="PS50206"/>
    </source>
</evidence>
<dbReference type="PANTHER" id="PTHR24006">
    <property type="entry name" value="UBIQUITIN CARBOXYL-TERMINAL HYDROLASE"/>
    <property type="match status" value="1"/>
</dbReference>
<feature type="compositionally biased region" description="Pro residues" evidence="1">
    <location>
        <begin position="222"/>
        <end position="231"/>
    </location>
</feature>
<dbReference type="GO" id="GO:0016579">
    <property type="term" value="P:protein deubiquitination"/>
    <property type="evidence" value="ECO:0007669"/>
    <property type="project" value="InterPro"/>
</dbReference>
<dbReference type="InterPro" id="IPR038765">
    <property type="entry name" value="Papain-like_cys_pep_sf"/>
</dbReference>
<sequence length="1074" mass="119117">MAGSATLLDHSGSSAPTNGQKPIAFSTDGHGRTEGWRGGAGGGGAGAGAGAGAAGGGKRSIPHIDDIVSVEVDIDPHASIEKVLQQAETCLRQAESAKTFGRPDFALKDYIRANIILLDSIKRNQGWVALQSDNKGQYDRYQRLLRQVRTGHGDFEKIKAEIKADNAKTRVRPSVHRPASTGPGVETHVNQVNLSANVLSVNRRVENSTTTIEVTQNGPPRRSAPPPPKVKPMVHPKPPNLHGNALNPADTAVSLNKPAQDLAQRFANLRLNTGNRVQDPRIKTQPPIVPLQTIPPPPPPKEPPKPPPASMPVADSIVDLPRVPAAIYNPARGTISKEAAELPSSAPRAMFTRTNSIPNNNKSTRTAVVEESFVPAQSFGNGASNPAKRSKLNIPMDNTISAGELLTYMKMGRKDVTMLLIDIRNREEFDAGHIMFPETICVESDVLRREHISASQIADSMVLAPLREKLLFEGRHDFDLVIFYDLESKRIPSNPSTEEEKAIVGLYNALTQYDFSGEWKETAKPRLLAGGLEAWTGLVGSASLQSTTSAGSSAKKPMARTFLQRRQTYVTRPIQDPAEAKKWEDAIAEAGAISPVRTTEDFFRRFPPVSSIQESMTSPVSPSSGRPSSSFSFHDQDESIYTALPSPPKRPPPTVPRRSYSGLAEPESNTAVSAKRLRSGVDNIRETRTGLVNPGVLCFANSSLQAMFATPGFSRDLWTGNWLRNYLVPRKPDETLDNLQLLTKHLAKLFYLLNQGNYLALDPRTFMGYIHRIHSNNVDGRRKPESEVFGGPAQQDAQEFYSFIMDNIHDETNIYRDKKPPTEEKPYTPKDGTIIQNAMDYWRYYSSASASIVDRYFRGLEVFISRCHNERCRQEIRLFQPTDVWILNLSGVPVGDNATDIYRLLANHQADERFDELLCETCKKPGRTRRSKFARLPDRLTFCLNRFSGNQGGRSSSKIHTKVRFPIRDLDLTMFCAEPDPDMSSTDDGHFAGRMRYDCYAVTVHQGQSINGGHYYSYVQDEQSRDPTDWFKCNDQQVESVKIGSSSVSGDYTEHMYQNGNTSAYMVYYRRQGT</sequence>
<protein>
    <recommendedName>
        <fullName evidence="6">Ubiquitin carboxyl-terminal hydrolase</fullName>
    </recommendedName>
</protein>
<feature type="region of interest" description="Disordered" evidence="1">
    <location>
        <begin position="166"/>
        <end position="187"/>
    </location>
</feature>
<evidence type="ECO:0000256" key="1">
    <source>
        <dbReference type="SAM" id="MobiDB-lite"/>
    </source>
</evidence>
<accession>A0AAE0I060</accession>
<dbReference type="AlphaFoldDB" id="A0AAE0I060"/>
<feature type="region of interest" description="Disordered" evidence="1">
    <location>
        <begin position="277"/>
        <end position="311"/>
    </location>
</feature>
<dbReference type="InterPro" id="IPR050164">
    <property type="entry name" value="Peptidase_C19"/>
</dbReference>
<dbReference type="SMART" id="SM00450">
    <property type="entry name" value="RHOD"/>
    <property type="match status" value="1"/>
</dbReference>
<dbReference type="InterPro" id="IPR028889">
    <property type="entry name" value="USP"/>
</dbReference>
<dbReference type="Gene3D" id="3.40.250.10">
    <property type="entry name" value="Rhodanese-like domain"/>
    <property type="match status" value="1"/>
</dbReference>
<organism evidence="4 5">
    <name type="scientific">Apodospora peruviana</name>
    <dbReference type="NCBI Taxonomy" id="516989"/>
    <lineage>
        <taxon>Eukaryota</taxon>
        <taxon>Fungi</taxon>
        <taxon>Dikarya</taxon>
        <taxon>Ascomycota</taxon>
        <taxon>Pezizomycotina</taxon>
        <taxon>Sordariomycetes</taxon>
        <taxon>Sordariomycetidae</taxon>
        <taxon>Sordariales</taxon>
        <taxon>Lasiosphaeriaceae</taxon>
        <taxon>Apodospora</taxon>
    </lineage>
</organism>
<dbReference type="SUPFAM" id="SSF54001">
    <property type="entry name" value="Cysteine proteinases"/>
    <property type="match status" value="1"/>
</dbReference>
<feature type="domain" description="USP" evidence="3">
    <location>
        <begin position="689"/>
        <end position="1072"/>
    </location>
</feature>
<feature type="region of interest" description="Disordered" evidence="1">
    <location>
        <begin position="641"/>
        <end position="672"/>
    </location>
</feature>
<dbReference type="Proteomes" id="UP001283341">
    <property type="component" value="Unassembled WGS sequence"/>
</dbReference>
<proteinExistence type="predicted"/>
<feature type="compositionally biased region" description="Polar residues" evidence="1">
    <location>
        <begin position="11"/>
        <end position="20"/>
    </location>
</feature>
<dbReference type="GO" id="GO:0005829">
    <property type="term" value="C:cytosol"/>
    <property type="evidence" value="ECO:0007669"/>
    <property type="project" value="TreeGrafter"/>
</dbReference>
<name>A0AAE0I060_9PEZI</name>
<dbReference type="InterPro" id="IPR001763">
    <property type="entry name" value="Rhodanese-like_dom"/>
</dbReference>
<gene>
    <name evidence="4" type="ORF">B0H66DRAFT_499182</name>
</gene>
<reference evidence="4" key="2">
    <citation type="submission" date="2023-06" db="EMBL/GenBank/DDBJ databases">
        <authorList>
            <consortium name="Lawrence Berkeley National Laboratory"/>
            <person name="Haridas S."/>
            <person name="Hensen N."/>
            <person name="Bonometti L."/>
            <person name="Westerberg I."/>
            <person name="Brannstrom I.O."/>
            <person name="Guillou S."/>
            <person name="Cros-Aarteil S."/>
            <person name="Calhoun S."/>
            <person name="Kuo A."/>
            <person name="Mondo S."/>
            <person name="Pangilinan J."/>
            <person name="Riley R."/>
            <person name="Labutti K."/>
            <person name="Andreopoulos B."/>
            <person name="Lipzen A."/>
            <person name="Chen C."/>
            <person name="Yanf M."/>
            <person name="Daum C."/>
            <person name="Ng V."/>
            <person name="Clum A."/>
            <person name="Steindorff A."/>
            <person name="Ohm R."/>
            <person name="Martin F."/>
            <person name="Silar P."/>
            <person name="Natvig D."/>
            <person name="Lalanne C."/>
            <person name="Gautier V."/>
            <person name="Ament-Velasquez S.L."/>
            <person name="Kruys A."/>
            <person name="Hutchinson M.I."/>
            <person name="Powell A.J."/>
            <person name="Barry K."/>
            <person name="Miller A.N."/>
            <person name="Grigoriev I.V."/>
            <person name="Debuchy R."/>
            <person name="Gladieux P."/>
            <person name="Thoren M.H."/>
            <person name="Johannesson H."/>
        </authorList>
    </citation>
    <scope>NUCLEOTIDE SEQUENCE</scope>
    <source>
        <strain evidence="4">CBS 118394</strain>
    </source>
</reference>
<dbReference type="InterPro" id="IPR036873">
    <property type="entry name" value="Rhodanese-like_dom_sf"/>
</dbReference>
<feature type="compositionally biased region" description="Gly residues" evidence="1">
    <location>
        <begin position="36"/>
        <end position="57"/>
    </location>
</feature>
<dbReference type="CDD" id="cd02674">
    <property type="entry name" value="Peptidase_C19R"/>
    <property type="match status" value="1"/>
</dbReference>
<feature type="region of interest" description="Disordered" evidence="1">
    <location>
        <begin position="208"/>
        <end position="231"/>
    </location>
</feature>
<feature type="compositionally biased region" description="Low complexity" evidence="1">
    <location>
        <begin position="618"/>
        <end position="632"/>
    </location>
</feature>
<feature type="region of interest" description="Disordered" evidence="1">
    <location>
        <begin position="613"/>
        <end position="632"/>
    </location>
</feature>
<evidence type="ECO:0000313" key="4">
    <source>
        <dbReference type="EMBL" id="KAK3316087.1"/>
    </source>
</evidence>
<comment type="caution">
    <text evidence="4">The sequence shown here is derived from an EMBL/GenBank/DDBJ whole genome shotgun (WGS) entry which is preliminary data.</text>
</comment>
<dbReference type="Pfam" id="PF00581">
    <property type="entry name" value="Rhodanese"/>
    <property type="match status" value="1"/>
</dbReference>
<feature type="compositionally biased region" description="Pro residues" evidence="1">
    <location>
        <begin position="645"/>
        <end position="655"/>
    </location>
</feature>
<feature type="compositionally biased region" description="Pro residues" evidence="1">
    <location>
        <begin position="287"/>
        <end position="310"/>
    </location>
</feature>
<feature type="region of interest" description="Disordered" evidence="1">
    <location>
        <begin position="1"/>
        <end position="57"/>
    </location>
</feature>
<dbReference type="Pfam" id="PF00443">
    <property type="entry name" value="UCH"/>
    <property type="match status" value="1"/>
</dbReference>
<dbReference type="SUPFAM" id="SSF52821">
    <property type="entry name" value="Rhodanese/Cell cycle control phosphatase"/>
    <property type="match status" value="1"/>
</dbReference>
<feature type="compositionally biased region" description="Polar residues" evidence="1">
    <location>
        <begin position="208"/>
        <end position="218"/>
    </location>
</feature>